<reference evidence="2 3" key="1">
    <citation type="journal article" date="2013" name="Nat. Commun.">
        <title>The evolution and pathogenic mechanisms of the rice sheath blight pathogen.</title>
        <authorList>
            <person name="Zheng A."/>
            <person name="Lin R."/>
            <person name="Xu L."/>
            <person name="Qin P."/>
            <person name="Tang C."/>
            <person name="Ai P."/>
            <person name="Zhang D."/>
            <person name="Liu Y."/>
            <person name="Sun Z."/>
            <person name="Feng H."/>
            <person name="Wang Y."/>
            <person name="Chen Y."/>
            <person name="Liang X."/>
            <person name="Fu R."/>
            <person name="Li Q."/>
            <person name="Zhang J."/>
            <person name="Yu X."/>
            <person name="Xie Z."/>
            <person name="Ding L."/>
            <person name="Guan P."/>
            <person name="Tang J."/>
            <person name="Liang Y."/>
            <person name="Wang S."/>
            <person name="Deng Q."/>
            <person name="Li S."/>
            <person name="Zhu J."/>
            <person name="Wang L."/>
            <person name="Liu H."/>
            <person name="Li P."/>
        </authorList>
    </citation>
    <scope>NUCLEOTIDE SEQUENCE [LARGE SCALE GENOMIC DNA]</scope>
    <source>
        <strain evidence="3">AG-1 IA</strain>
    </source>
</reference>
<evidence type="ECO:0000313" key="3">
    <source>
        <dbReference type="Proteomes" id="UP000011668"/>
    </source>
</evidence>
<dbReference type="HOGENOM" id="CLU_413988_0_0_1"/>
<dbReference type="EMBL" id="AFRT01000451">
    <property type="protein sequence ID" value="ELU43992.1"/>
    <property type="molecule type" value="Genomic_DNA"/>
</dbReference>
<keyword evidence="3" id="KW-1185">Reference proteome</keyword>
<feature type="compositionally biased region" description="Polar residues" evidence="1">
    <location>
        <begin position="242"/>
        <end position="262"/>
    </location>
</feature>
<evidence type="ECO:0000313" key="2">
    <source>
        <dbReference type="EMBL" id="ELU43992.1"/>
    </source>
</evidence>
<dbReference type="OrthoDB" id="3197755at2759"/>
<sequence>MPITLNKSTSIVPIDERTIYLKDIKFTLSSPPRKRRDQRTRASSISKQSDRCVPNSPSCSRSTRRRASVSSRPSLSPFLSLVDNRGTAYGINTGVQLSPAVLGKSRPRSSSGPIPCTALSFETDFAPSPGTPVTVNFSSSFSRSPSTSPSFGIASPIHVLFQRSCALATLKGNSSATSTAITQPKARSKIRPTPIMTSGKNGHVNVLLLPKSRDKDGNASIRSGTSASTNASKSKSRKPLDLSSSSKGSKTPNASLRAQRSLTPARGVAHDTFRPLPYATHAALDEFFGDPRKMNALHAHQSSPDQLGARPDEIGYGGSISHRGADGWIWFDAMEEQEYAWLMGEAENPRTPETARQTPKEKKPKKRGLFGRRGSVASVSSGGRSDWESFDALRRGSESGTSETGIIDPTTYDLDPTRPPRYRIPVVGAPATYRAAALDVGAWDAALHSHIRQNAGSASTAKSRRGRSRRGSSSKRDSEERRRPPPLNLTAVTNALAALGPLAMPNNQPAPLSSRRASLPANCLLPPSLSDAARADFVSSSYQPHPSKRDLNLDPETPWSANLPKETIYRSIGSGLGTPGVTPASPFKAMFSRRASLTPLPLRHAPAPLPKSGHGYEVKGVGHNGTLPKLPPMPSESGAPAAPEGRRKTSLADIFRRGFSTKGSRKSP</sequence>
<feature type="compositionally biased region" description="Low complexity" evidence="1">
    <location>
        <begin position="223"/>
        <end position="233"/>
    </location>
</feature>
<feature type="compositionally biased region" description="Basic and acidic residues" evidence="1">
    <location>
        <begin position="474"/>
        <end position="483"/>
    </location>
</feature>
<organism evidence="2 3">
    <name type="scientific">Thanatephorus cucumeris (strain AG1-IA)</name>
    <name type="common">Rice sheath blight fungus</name>
    <name type="synonym">Rhizoctonia solani</name>
    <dbReference type="NCBI Taxonomy" id="983506"/>
    <lineage>
        <taxon>Eukaryota</taxon>
        <taxon>Fungi</taxon>
        <taxon>Dikarya</taxon>
        <taxon>Basidiomycota</taxon>
        <taxon>Agaricomycotina</taxon>
        <taxon>Agaricomycetes</taxon>
        <taxon>Cantharellales</taxon>
        <taxon>Ceratobasidiaceae</taxon>
        <taxon>Rhizoctonia</taxon>
        <taxon>Rhizoctonia solani AG-1</taxon>
    </lineage>
</organism>
<feature type="region of interest" description="Disordered" evidence="1">
    <location>
        <begin position="346"/>
        <end position="420"/>
    </location>
</feature>
<gene>
    <name evidence="2" type="ORF">AG1IA_01973</name>
</gene>
<feature type="compositionally biased region" description="Basic residues" evidence="1">
    <location>
        <begin position="462"/>
        <end position="473"/>
    </location>
</feature>
<evidence type="ECO:0000256" key="1">
    <source>
        <dbReference type="SAM" id="MobiDB-lite"/>
    </source>
</evidence>
<feature type="compositionally biased region" description="Polar residues" evidence="1">
    <location>
        <begin position="172"/>
        <end position="182"/>
    </location>
</feature>
<feature type="compositionally biased region" description="Basic and acidic residues" evidence="1">
    <location>
        <begin position="385"/>
        <end position="397"/>
    </location>
</feature>
<proteinExistence type="predicted"/>
<protein>
    <submittedName>
        <fullName evidence="2">Uncharacterized protein</fullName>
    </submittedName>
</protein>
<feature type="region of interest" description="Disordered" evidence="1">
    <location>
        <begin position="452"/>
        <end position="489"/>
    </location>
</feature>
<feature type="region of interest" description="Disordered" evidence="1">
    <location>
        <begin position="30"/>
        <end position="71"/>
    </location>
</feature>
<dbReference type="AlphaFoldDB" id="L8X4F6"/>
<feature type="region of interest" description="Disordered" evidence="1">
    <location>
        <begin position="620"/>
        <end position="668"/>
    </location>
</feature>
<comment type="caution">
    <text evidence="2">The sequence shown here is derived from an EMBL/GenBank/DDBJ whole genome shotgun (WGS) entry which is preliminary data.</text>
</comment>
<dbReference type="Proteomes" id="UP000011668">
    <property type="component" value="Unassembled WGS sequence"/>
</dbReference>
<feature type="compositionally biased region" description="Low complexity" evidence="1">
    <location>
        <begin position="372"/>
        <end position="384"/>
    </location>
</feature>
<name>L8X4F6_THACA</name>
<feature type="region of interest" description="Disordered" evidence="1">
    <location>
        <begin position="172"/>
        <end position="268"/>
    </location>
</feature>
<accession>L8X4F6</accession>